<feature type="compositionally biased region" description="Basic and acidic residues" evidence="1">
    <location>
        <begin position="131"/>
        <end position="141"/>
    </location>
</feature>
<dbReference type="Proteomes" id="UP001595850">
    <property type="component" value="Unassembled WGS sequence"/>
</dbReference>
<gene>
    <name evidence="3" type="ORF">ACFOWE_22435</name>
</gene>
<keyword evidence="4" id="KW-1185">Reference proteome</keyword>
<dbReference type="EMBL" id="JBHSBM010000025">
    <property type="protein sequence ID" value="MFC4061067.1"/>
    <property type="molecule type" value="Genomic_DNA"/>
</dbReference>
<sequence length="302" mass="31330">MAAEAETSELPKIVAPPPRVPSSPVRRSRVGDLPMRVIYRILAGLAAVVVAAAAALIGFLSSDSADSSDRPGGEPPGQIAAPSAAVSSPGPSSPRPSSPAAAPAATGAAPSGTPAPTPDGSAVAAALADPRVAEPPRDRKLARLPGKAVSAKRRVADDKSGISLARLGKPWKGFGASPFSTRQVLPPVRGAGHRAMLVSCPVPIQVQATMKDTALLAARWTLNHHPEGARIKWTASQRAGDGWLLAYRVTYKLKGKTRSSMAAVVVTETDRAKPALVFVTIPDAQRDRWRDINTAVSSVRAL</sequence>
<feature type="compositionally biased region" description="Low complexity" evidence="1">
    <location>
        <begin position="80"/>
        <end position="90"/>
    </location>
</feature>
<feature type="region of interest" description="Disordered" evidence="1">
    <location>
        <begin position="1"/>
        <end position="27"/>
    </location>
</feature>
<name>A0ABV8IAE7_9ACTN</name>
<keyword evidence="2" id="KW-1133">Transmembrane helix</keyword>
<reference evidence="4" key="1">
    <citation type="journal article" date="2019" name="Int. J. Syst. Evol. Microbiol.">
        <title>The Global Catalogue of Microorganisms (GCM) 10K type strain sequencing project: providing services to taxonomists for standard genome sequencing and annotation.</title>
        <authorList>
            <consortium name="The Broad Institute Genomics Platform"/>
            <consortium name="The Broad Institute Genome Sequencing Center for Infectious Disease"/>
            <person name="Wu L."/>
            <person name="Ma J."/>
        </authorList>
    </citation>
    <scope>NUCLEOTIDE SEQUENCE [LARGE SCALE GENOMIC DNA]</scope>
    <source>
        <strain evidence="4">TBRC 4489</strain>
    </source>
</reference>
<protein>
    <recommendedName>
        <fullName evidence="5">Fibronectin attachment protein</fullName>
    </recommendedName>
</protein>
<proteinExistence type="predicted"/>
<dbReference type="RefSeq" id="WP_377290916.1">
    <property type="nucleotide sequence ID" value="NZ_JBHSBM010000025.1"/>
</dbReference>
<organism evidence="3 4">
    <name type="scientific">Planomonospora corallina</name>
    <dbReference type="NCBI Taxonomy" id="1806052"/>
    <lineage>
        <taxon>Bacteria</taxon>
        <taxon>Bacillati</taxon>
        <taxon>Actinomycetota</taxon>
        <taxon>Actinomycetes</taxon>
        <taxon>Streptosporangiales</taxon>
        <taxon>Streptosporangiaceae</taxon>
        <taxon>Planomonospora</taxon>
    </lineage>
</organism>
<evidence type="ECO:0000313" key="3">
    <source>
        <dbReference type="EMBL" id="MFC4061067.1"/>
    </source>
</evidence>
<feature type="region of interest" description="Disordered" evidence="1">
    <location>
        <begin position="63"/>
        <end position="155"/>
    </location>
</feature>
<evidence type="ECO:0000256" key="1">
    <source>
        <dbReference type="SAM" id="MobiDB-lite"/>
    </source>
</evidence>
<feature type="transmembrane region" description="Helical" evidence="2">
    <location>
        <begin position="37"/>
        <end position="60"/>
    </location>
</feature>
<comment type="caution">
    <text evidence="3">The sequence shown here is derived from an EMBL/GenBank/DDBJ whole genome shotgun (WGS) entry which is preliminary data.</text>
</comment>
<evidence type="ECO:0000256" key="2">
    <source>
        <dbReference type="SAM" id="Phobius"/>
    </source>
</evidence>
<accession>A0ABV8IAE7</accession>
<evidence type="ECO:0008006" key="5">
    <source>
        <dbReference type="Google" id="ProtNLM"/>
    </source>
</evidence>
<feature type="compositionally biased region" description="Low complexity" evidence="1">
    <location>
        <begin position="98"/>
        <end position="114"/>
    </location>
</feature>
<evidence type="ECO:0000313" key="4">
    <source>
        <dbReference type="Proteomes" id="UP001595850"/>
    </source>
</evidence>
<keyword evidence="2" id="KW-0472">Membrane</keyword>
<keyword evidence="2" id="KW-0812">Transmembrane</keyword>